<protein>
    <submittedName>
        <fullName evidence="8">Inner membrane ABC transporter permease protein YejE</fullName>
    </submittedName>
</protein>
<dbReference type="Proteomes" id="UP000030960">
    <property type="component" value="Unassembled WGS sequence"/>
</dbReference>
<evidence type="ECO:0000313" key="8">
    <source>
        <dbReference type="EMBL" id="KHQ55293.1"/>
    </source>
</evidence>
<organism evidence="8 9">
    <name type="scientific">Mameliella alba</name>
    <dbReference type="NCBI Taxonomy" id="561184"/>
    <lineage>
        <taxon>Bacteria</taxon>
        <taxon>Pseudomonadati</taxon>
        <taxon>Pseudomonadota</taxon>
        <taxon>Alphaproteobacteria</taxon>
        <taxon>Rhodobacterales</taxon>
        <taxon>Roseobacteraceae</taxon>
        <taxon>Mameliella</taxon>
    </lineage>
</organism>
<dbReference type="InterPro" id="IPR025966">
    <property type="entry name" value="OppC_N"/>
</dbReference>
<dbReference type="GO" id="GO:0005886">
    <property type="term" value="C:plasma membrane"/>
    <property type="evidence" value="ECO:0007669"/>
    <property type="project" value="UniProtKB-SubCell"/>
</dbReference>
<feature type="transmembrane region" description="Helical" evidence="5">
    <location>
        <begin position="312"/>
        <end position="339"/>
    </location>
</feature>
<dbReference type="PANTHER" id="PTHR30325">
    <property type="entry name" value="MEMBRANE COMPONENT OF ABC TRANSPORTER"/>
    <property type="match status" value="1"/>
</dbReference>
<keyword evidence="4 5" id="KW-0472">Membrane</keyword>
<dbReference type="STRING" id="561184.SAMN05216376_103333"/>
<feature type="region of interest" description="Disordered" evidence="6">
    <location>
        <begin position="1"/>
        <end position="23"/>
    </location>
</feature>
<dbReference type="OrthoDB" id="9766870at2"/>
<evidence type="ECO:0000256" key="6">
    <source>
        <dbReference type="SAM" id="MobiDB-lite"/>
    </source>
</evidence>
<dbReference type="PANTHER" id="PTHR30325:SF0">
    <property type="entry name" value="INNER MEMBRANE ABC TRANSPORTER PERMEASE PROTEIN YEJE"/>
    <property type="match status" value="1"/>
</dbReference>
<comment type="caution">
    <text evidence="8">The sequence shown here is derived from an EMBL/GenBank/DDBJ whole genome shotgun (WGS) entry which is preliminary data.</text>
</comment>
<evidence type="ECO:0000256" key="4">
    <source>
        <dbReference type="ARBA" id="ARBA00023136"/>
    </source>
</evidence>
<dbReference type="GO" id="GO:0055085">
    <property type="term" value="P:transmembrane transport"/>
    <property type="evidence" value="ECO:0007669"/>
    <property type="project" value="InterPro"/>
</dbReference>
<dbReference type="InterPro" id="IPR035906">
    <property type="entry name" value="MetI-like_sf"/>
</dbReference>
<feature type="transmembrane region" description="Helical" evidence="5">
    <location>
        <begin position="47"/>
        <end position="68"/>
    </location>
</feature>
<keyword evidence="5" id="KW-0813">Transport</keyword>
<dbReference type="Pfam" id="PF12911">
    <property type="entry name" value="OppC_N"/>
    <property type="match status" value="1"/>
</dbReference>
<proteinExistence type="inferred from homology"/>
<comment type="similarity">
    <text evidence="5">Belongs to the binding-protein-dependent transport system permease family.</text>
</comment>
<evidence type="ECO:0000313" key="9">
    <source>
        <dbReference type="Proteomes" id="UP000030960"/>
    </source>
</evidence>
<accession>A0A0B3S8J0</accession>
<keyword evidence="2 5" id="KW-0812">Transmembrane</keyword>
<dbReference type="GO" id="GO:0042884">
    <property type="term" value="P:microcin transport"/>
    <property type="evidence" value="ECO:0007669"/>
    <property type="project" value="TreeGrafter"/>
</dbReference>
<feature type="domain" description="ABC transmembrane type-1" evidence="7">
    <location>
        <begin position="193"/>
        <end position="382"/>
    </location>
</feature>
<sequence length="395" mass="44261">MVANPQPETSPDTQPAVTVPPEPKKGLFSLSPLNQRRWNNFKRNRRALWSLWIFVILFGLSLFAEFIANDKPIMVRYRGETFTPIFNFYPETQFGGDFRTEAAYRDPEVRCLIITGGLDACFDDPDGLIENAEAGVLTDDNFHKGMILWPLIPYSYDTPVDRRGAAPLPPNEQNWLGTDKGKRDLLARVIYGFRLSILFTLIVTACASVIGIVAGALQGYFGGWLDLIFQRVIEIWGATPSLYIIIILFAILGRSFWLLVFLTILFGWTALVGVVRAEFLRARNLEYVRAAKALGVSNWTIMFRHMLPNAMVATLTFMPFIVTGTISTLAGLDFLGFGLPSSAPSLGEMTLQAKQNLQAPWLAFTAFTVFAIMLSLLVFIFEGVRDAFDPRKTFS</sequence>
<dbReference type="Pfam" id="PF00528">
    <property type="entry name" value="BPD_transp_1"/>
    <property type="match status" value="1"/>
</dbReference>
<dbReference type="RefSeq" id="WP_082024515.1">
    <property type="nucleotide sequence ID" value="NZ_JAHVJH010000003.1"/>
</dbReference>
<feature type="transmembrane region" description="Helical" evidence="5">
    <location>
        <begin position="359"/>
        <end position="381"/>
    </location>
</feature>
<dbReference type="PATRIC" id="fig|1515334.3.peg.331"/>
<dbReference type="SUPFAM" id="SSF161098">
    <property type="entry name" value="MetI-like"/>
    <property type="match status" value="1"/>
</dbReference>
<comment type="subcellular location">
    <subcellularLocation>
        <location evidence="1 5">Cell membrane</location>
        <topology evidence="1 5">Multi-pass membrane protein</topology>
    </subcellularLocation>
</comment>
<gene>
    <name evidence="8" type="ORF">OA50_00329</name>
</gene>
<keyword evidence="9" id="KW-1185">Reference proteome</keyword>
<evidence type="ECO:0000256" key="5">
    <source>
        <dbReference type="RuleBase" id="RU363032"/>
    </source>
</evidence>
<evidence type="ECO:0000259" key="7">
    <source>
        <dbReference type="PROSITE" id="PS50928"/>
    </source>
</evidence>
<dbReference type="CDD" id="cd06261">
    <property type="entry name" value="TM_PBP2"/>
    <property type="match status" value="1"/>
</dbReference>
<feature type="compositionally biased region" description="Polar residues" evidence="6">
    <location>
        <begin position="1"/>
        <end position="16"/>
    </location>
</feature>
<evidence type="ECO:0000256" key="3">
    <source>
        <dbReference type="ARBA" id="ARBA00022989"/>
    </source>
</evidence>
<dbReference type="AlphaFoldDB" id="A0A0B3S8J0"/>
<feature type="transmembrane region" description="Helical" evidence="5">
    <location>
        <begin position="241"/>
        <end position="274"/>
    </location>
</feature>
<name>A0A0B3S8J0_9RHOB</name>
<dbReference type="PROSITE" id="PS50928">
    <property type="entry name" value="ABC_TM1"/>
    <property type="match status" value="1"/>
</dbReference>
<reference evidence="8 9" key="1">
    <citation type="submission" date="2014-10" db="EMBL/GenBank/DDBJ databases">
        <title>Genome sequence of Ponticoccus sp. strain UMTAT08 isolated from clonal culture of toxic dinoflagellate Alexandrium tamiyavanichii.</title>
        <authorList>
            <person name="Gan H.Y."/>
            <person name="Muhd D.-D."/>
            <person name="Mohd Noor M.E."/>
            <person name="Yeong Y.S."/>
            <person name="Usup G."/>
        </authorList>
    </citation>
    <scope>NUCLEOTIDE SEQUENCE [LARGE SCALE GENOMIC DNA]</scope>
    <source>
        <strain evidence="8 9">UMTAT08</strain>
    </source>
</reference>
<evidence type="ECO:0000256" key="2">
    <source>
        <dbReference type="ARBA" id="ARBA00022692"/>
    </source>
</evidence>
<keyword evidence="3 5" id="KW-1133">Transmembrane helix</keyword>
<feature type="transmembrane region" description="Helical" evidence="5">
    <location>
        <begin position="195"/>
        <end position="221"/>
    </location>
</feature>
<dbReference type="EMBL" id="JSUQ01000001">
    <property type="protein sequence ID" value="KHQ55293.1"/>
    <property type="molecule type" value="Genomic_DNA"/>
</dbReference>
<evidence type="ECO:0000256" key="1">
    <source>
        <dbReference type="ARBA" id="ARBA00004651"/>
    </source>
</evidence>
<dbReference type="Gene3D" id="1.10.3720.10">
    <property type="entry name" value="MetI-like"/>
    <property type="match status" value="1"/>
</dbReference>
<dbReference type="InterPro" id="IPR000515">
    <property type="entry name" value="MetI-like"/>
</dbReference>